<dbReference type="AlphaFoldDB" id="A0A5N6QY49"/>
<keyword evidence="8" id="KW-1185">Reference proteome</keyword>
<evidence type="ECO:0000256" key="1">
    <source>
        <dbReference type="ARBA" id="ARBA00004123"/>
    </source>
</evidence>
<keyword evidence="3" id="KW-0238">DNA-binding</keyword>
<evidence type="ECO:0000313" key="8">
    <source>
        <dbReference type="Proteomes" id="UP000327013"/>
    </source>
</evidence>
<keyword evidence="4" id="KW-0804">Transcription</keyword>
<dbReference type="InterPro" id="IPR003441">
    <property type="entry name" value="NAC-dom"/>
</dbReference>
<dbReference type="GO" id="GO:0006355">
    <property type="term" value="P:regulation of DNA-templated transcription"/>
    <property type="evidence" value="ECO:0007669"/>
    <property type="project" value="InterPro"/>
</dbReference>
<organism evidence="7 8">
    <name type="scientific">Carpinus fangiana</name>
    <dbReference type="NCBI Taxonomy" id="176857"/>
    <lineage>
        <taxon>Eukaryota</taxon>
        <taxon>Viridiplantae</taxon>
        <taxon>Streptophyta</taxon>
        <taxon>Embryophyta</taxon>
        <taxon>Tracheophyta</taxon>
        <taxon>Spermatophyta</taxon>
        <taxon>Magnoliopsida</taxon>
        <taxon>eudicotyledons</taxon>
        <taxon>Gunneridae</taxon>
        <taxon>Pentapetalae</taxon>
        <taxon>rosids</taxon>
        <taxon>fabids</taxon>
        <taxon>Fagales</taxon>
        <taxon>Betulaceae</taxon>
        <taxon>Carpinus</taxon>
    </lineage>
</organism>
<reference evidence="7 8" key="1">
    <citation type="submission" date="2019-06" db="EMBL/GenBank/DDBJ databases">
        <title>A chromosomal-level reference genome of Carpinus fangiana (Coryloideae, Betulaceae).</title>
        <authorList>
            <person name="Yang X."/>
            <person name="Wang Z."/>
            <person name="Zhang L."/>
            <person name="Hao G."/>
            <person name="Liu J."/>
            <person name="Yang Y."/>
        </authorList>
    </citation>
    <scope>NUCLEOTIDE SEQUENCE [LARGE SCALE GENOMIC DNA]</scope>
    <source>
        <strain evidence="7">Cfa_2016G</strain>
        <tissue evidence="7">Leaf</tissue>
    </source>
</reference>
<gene>
    <name evidence="7" type="ORF">FH972_007275</name>
</gene>
<proteinExistence type="predicted"/>
<dbReference type="EMBL" id="CM017323">
    <property type="protein sequence ID" value="KAE8021381.1"/>
    <property type="molecule type" value="Genomic_DNA"/>
</dbReference>
<dbReference type="Pfam" id="PF02365">
    <property type="entry name" value="NAM"/>
    <property type="match status" value="1"/>
</dbReference>
<protein>
    <recommendedName>
        <fullName evidence="6">NAC domain-containing protein</fullName>
    </recommendedName>
</protein>
<evidence type="ECO:0000256" key="4">
    <source>
        <dbReference type="ARBA" id="ARBA00023163"/>
    </source>
</evidence>
<keyword evidence="2" id="KW-0805">Transcription regulation</keyword>
<evidence type="ECO:0000256" key="3">
    <source>
        <dbReference type="ARBA" id="ARBA00023125"/>
    </source>
</evidence>
<dbReference type="Gene3D" id="2.170.150.80">
    <property type="entry name" value="NAC domain"/>
    <property type="match status" value="1"/>
</dbReference>
<dbReference type="GO" id="GO:0043565">
    <property type="term" value="F:sequence-specific DNA binding"/>
    <property type="evidence" value="ECO:0007669"/>
    <property type="project" value="UniProtKB-ARBA"/>
</dbReference>
<dbReference type="FunFam" id="2.170.150.80:FF:000004">
    <property type="entry name" value="NAC transcription factor"/>
    <property type="match status" value="1"/>
</dbReference>
<dbReference type="Proteomes" id="UP000327013">
    <property type="component" value="Chromosome 3"/>
</dbReference>
<comment type="subcellular location">
    <subcellularLocation>
        <location evidence="1">Nucleus</location>
    </subcellularLocation>
</comment>
<accession>A0A5N6QY49</accession>
<dbReference type="PROSITE" id="PS51005">
    <property type="entry name" value="NAC"/>
    <property type="match status" value="1"/>
</dbReference>
<dbReference type="InterPro" id="IPR036093">
    <property type="entry name" value="NAC_dom_sf"/>
</dbReference>
<evidence type="ECO:0000256" key="2">
    <source>
        <dbReference type="ARBA" id="ARBA00023015"/>
    </source>
</evidence>
<keyword evidence="5" id="KW-0539">Nucleus</keyword>
<dbReference type="SUPFAM" id="SSF101941">
    <property type="entry name" value="NAC domain"/>
    <property type="match status" value="1"/>
</dbReference>
<dbReference type="PANTHER" id="PTHR31719:SF94">
    <property type="entry name" value="PROTEIN ATAF2"/>
    <property type="match status" value="1"/>
</dbReference>
<feature type="domain" description="NAC" evidence="6">
    <location>
        <begin position="7"/>
        <end position="157"/>
    </location>
</feature>
<dbReference type="PANTHER" id="PTHR31719">
    <property type="entry name" value="NAC TRANSCRIPTION FACTOR 56"/>
    <property type="match status" value="1"/>
</dbReference>
<evidence type="ECO:0000313" key="7">
    <source>
        <dbReference type="EMBL" id="KAE8021381.1"/>
    </source>
</evidence>
<dbReference type="OrthoDB" id="1921961at2759"/>
<name>A0A5N6QY49_9ROSI</name>
<evidence type="ECO:0000256" key="5">
    <source>
        <dbReference type="ARBA" id="ARBA00023242"/>
    </source>
</evidence>
<sequence length="299" mass="34429">MTGELELPPGFRFHPTDEELVNYYLCRKCASLPLAVPIIREIDLYKFDPWQLPDMALYGEKEWYFFSPRDRKYPNGSRPNRAAGTGYWKATGADKPIGKPKPLGIKKALVFYAGKAPKGVKTNWIMHEYRLANVDRSAGKKNNLRLDDWVLCRIYNKRGTVEKNYGAVDQNMTSFPEIEERKPKIVMSGQNMNMNMVASSLKTPTMIMSDQLHMDTSDSVPRLHTDSSCSEHVVSPELTCEREVQSEPKWNELDNAFNYLEFNYMDGFSDDPFAPQPPQFQMDQLSPLQDMFTYLQNPL</sequence>
<evidence type="ECO:0000259" key="6">
    <source>
        <dbReference type="PROSITE" id="PS51005"/>
    </source>
</evidence>
<dbReference type="GO" id="GO:0005634">
    <property type="term" value="C:nucleus"/>
    <property type="evidence" value="ECO:0007669"/>
    <property type="project" value="UniProtKB-SubCell"/>
</dbReference>